<feature type="transmembrane region" description="Helical" evidence="7">
    <location>
        <begin position="57"/>
        <end position="74"/>
    </location>
</feature>
<keyword evidence="6 7" id="KW-0472">Membrane</keyword>
<evidence type="ECO:0000256" key="1">
    <source>
        <dbReference type="ARBA" id="ARBA00004651"/>
    </source>
</evidence>
<gene>
    <name evidence="9" type="ORF">AE618_16790</name>
</gene>
<evidence type="ECO:0000256" key="3">
    <source>
        <dbReference type="ARBA" id="ARBA00022475"/>
    </source>
</evidence>
<proteinExistence type="inferred from homology"/>
<keyword evidence="3" id="KW-1003">Cell membrane</keyword>
<dbReference type="GO" id="GO:0055085">
    <property type="term" value="P:transmembrane transport"/>
    <property type="evidence" value="ECO:0007669"/>
    <property type="project" value="InterPro"/>
</dbReference>
<feature type="transmembrane region" description="Helical" evidence="7">
    <location>
        <begin position="124"/>
        <end position="143"/>
    </location>
</feature>
<evidence type="ECO:0000256" key="4">
    <source>
        <dbReference type="ARBA" id="ARBA00022692"/>
    </source>
</evidence>
<dbReference type="InterPro" id="IPR035906">
    <property type="entry name" value="MetI-like_sf"/>
</dbReference>
<dbReference type="PROSITE" id="PS50928">
    <property type="entry name" value="ABC_TM1"/>
    <property type="match status" value="2"/>
</dbReference>
<name>A0A0N1N2Y7_9HYPH</name>
<dbReference type="SUPFAM" id="SSF161098">
    <property type="entry name" value="MetI-like"/>
    <property type="match status" value="2"/>
</dbReference>
<dbReference type="PANTHER" id="PTHR30183">
    <property type="entry name" value="MOLYBDENUM TRANSPORT SYSTEM PERMEASE PROTEIN MODB"/>
    <property type="match status" value="1"/>
</dbReference>
<keyword evidence="10" id="KW-1185">Reference proteome</keyword>
<feature type="domain" description="ABC transmembrane type-1" evidence="8">
    <location>
        <begin position="220"/>
        <end position="425"/>
    </location>
</feature>
<evidence type="ECO:0000313" key="9">
    <source>
        <dbReference type="EMBL" id="KPH79548.1"/>
    </source>
</evidence>
<evidence type="ECO:0000256" key="2">
    <source>
        <dbReference type="ARBA" id="ARBA00022448"/>
    </source>
</evidence>
<dbReference type="RefSeq" id="WP_054210211.1">
    <property type="nucleotide sequence ID" value="NZ_LGSZ01000048.1"/>
</dbReference>
<dbReference type="PANTHER" id="PTHR30183:SF7">
    <property type="entry name" value="FERRIC TRANSPORT SYSTEM PERMEASE PROTEIN FBPB 1-RELATED"/>
    <property type="match status" value="1"/>
</dbReference>
<dbReference type="AlphaFoldDB" id="A0A0N1N2Y7"/>
<dbReference type="OrthoDB" id="27542at2"/>
<comment type="similarity">
    <text evidence="7">Belongs to the binding-protein-dependent transport system permease family.</text>
</comment>
<feature type="transmembrane region" description="Helical" evidence="7">
    <location>
        <begin position="407"/>
        <end position="424"/>
    </location>
</feature>
<feature type="transmembrane region" description="Helical" evidence="7">
    <location>
        <begin position="453"/>
        <end position="480"/>
    </location>
</feature>
<protein>
    <submittedName>
        <fullName evidence="9">Iron ABC transporter permease</fullName>
    </submittedName>
</protein>
<accession>A0A0N1N2Y7</accession>
<feature type="transmembrane region" description="Helical" evidence="7">
    <location>
        <begin position="348"/>
        <end position="370"/>
    </location>
</feature>
<dbReference type="InterPro" id="IPR000515">
    <property type="entry name" value="MetI-like"/>
</dbReference>
<sequence length="738" mass="78138">MRSATKLALLLGWLGYAVLPWYFVEGMSLTRLDWAAGYPLGKAGSALALGLSGQAPWLLPIGAALAAITAFVASRDAARTATVLIWAGALGLALLFAQGFAIALENQGIPWLAALLGSTGATQRGMGGGAFVTVVALLLLLCHGLAYRGICRGDLFTTCSIGIVILLIGLFIFFPVSTILRSALVDQSGAFAPSAFFARFFDSSIWGLGCLSANVNCGVAWNTLVLAVLCGVITTLLGLACALLILRTGMPGKRVMRALTVLPIITPPFVIGLALILLFGRAGVISTFLYEWFGIARSRWLYGLPGVLLAQVLAFAPIAFLVLIGVVQGISPSLEEASQTLGAKRWQTFRTVTWPLLKPGIANAFLLGFVESMADFGNPLVLGGNFEVLSTKIFFAVVGAAYNQGQAAVLAIILLAFTLGAFWVQQRWLGGKSYTTVTGKGDSGLPTPLPRRITWLATTAIVPWVALTFVIYLVILVGGFVKSMGRNHTPTLEHYATGFAIDFSNGIYFQGSAWNSFFTTIKVAAISAPLTAVIGLLTAYLLTRQKFGGRGMLEFATMLSFAIPGTVLGVAYILAFNVPPIEITGTGLILIIAFVFRNMPVGVRSGIAGLSQIDKSLDEASTTLRARSFTTLWRVVLPLLRPALVSALVYSFVRSMTAVSAVIFLVSAEYNLATAYIVGRVEAGEFGLAIAYSSVLIVFMAFGIGLIQLGVGERKLGRRKVAALNSSVSDPITQGAAS</sequence>
<dbReference type="EMBL" id="LGSZ01000048">
    <property type="protein sequence ID" value="KPH79548.1"/>
    <property type="molecule type" value="Genomic_DNA"/>
</dbReference>
<reference evidence="9 10" key="1">
    <citation type="submission" date="2015-07" db="EMBL/GenBank/DDBJ databases">
        <title>Whole genome sequencing of Bosea vaviloviae isolated from cave pool.</title>
        <authorList>
            <person name="Tan N.E.H."/>
            <person name="Lee Y.P."/>
            <person name="Gan H.M."/>
            <person name="Barton H."/>
            <person name="Savka M.A."/>
        </authorList>
    </citation>
    <scope>NUCLEOTIDE SEQUENCE [LARGE SCALE GENOMIC DNA]</scope>
    <source>
        <strain evidence="9 10">SD260</strain>
    </source>
</reference>
<comment type="caution">
    <text evidence="9">The sequence shown here is derived from an EMBL/GenBank/DDBJ whole genome shotgun (WGS) entry which is preliminary data.</text>
</comment>
<feature type="transmembrane region" description="Helical" evidence="7">
    <location>
        <begin position="155"/>
        <end position="174"/>
    </location>
</feature>
<feature type="domain" description="ABC transmembrane type-1" evidence="8">
    <location>
        <begin position="517"/>
        <end position="708"/>
    </location>
</feature>
<organism evidence="9 10">
    <name type="scientific">Bosea vaviloviae</name>
    <dbReference type="NCBI Taxonomy" id="1526658"/>
    <lineage>
        <taxon>Bacteria</taxon>
        <taxon>Pseudomonadati</taxon>
        <taxon>Pseudomonadota</taxon>
        <taxon>Alphaproteobacteria</taxon>
        <taxon>Hyphomicrobiales</taxon>
        <taxon>Boseaceae</taxon>
        <taxon>Bosea</taxon>
    </lineage>
</organism>
<evidence type="ECO:0000256" key="5">
    <source>
        <dbReference type="ARBA" id="ARBA00022989"/>
    </source>
</evidence>
<dbReference type="Gene3D" id="1.10.3720.10">
    <property type="entry name" value="MetI-like"/>
    <property type="match status" value="2"/>
</dbReference>
<evidence type="ECO:0000313" key="10">
    <source>
        <dbReference type="Proteomes" id="UP000037822"/>
    </source>
</evidence>
<keyword evidence="5 7" id="KW-1133">Transmembrane helix</keyword>
<comment type="subcellular location">
    <subcellularLocation>
        <location evidence="1 7">Cell membrane</location>
        <topology evidence="1 7">Multi-pass membrane protein</topology>
    </subcellularLocation>
</comment>
<evidence type="ECO:0000256" key="7">
    <source>
        <dbReference type="RuleBase" id="RU363032"/>
    </source>
</evidence>
<keyword evidence="4 7" id="KW-0812">Transmembrane</keyword>
<evidence type="ECO:0000256" key="6">
    <source>
        <dbReference type="ARBA" id="ARBA00023136"/>
    </source>
</evidence>
<feature type="transmembrane region" description="Helical" evidence="7">
    <location>
        <begin position="7"/>
        <end position="24"/>
    </location>
</feature>
<dbReference type="CDD" id="cd06261">
    <property type="entry name" value="TM_PBP2"/>
    <property type="match status" value="2"/>
</dbReference>
<feature type="transmembrane region" description="Helical" evidence="7">
    <location>
        <begin position="686"/>
        <end position="711"/>
    </location>
</feature>
<feature type="transmembrane region" description="Helical" evidence="7">
    <location>
        <begin position="555"/>
        <end position="575"/>
    </location>
</feature>
<keyword evidence="2 7" id="KW-0813">Transport</keyword>
<evidence type="ECO:0000259" key="8">
    <source>
        <dbReference type="PROSITE" id="PS50928"/>
    </source>
</evidence>
<feature type="transmembrane region" description="Helical" evidence="7">
    <location>
        <begin position="224"/>
        <end position="246"/>
    </location>
</feature>
<dbReference type="PATRIC" id="fig|1526658.3.peg.104"/>
<feature type="transmembrane region" description="Helical" evidence="7">
    <location>
        <begin position="81"/>
        <end position="104"/>
    </location>
</feature>
<feature type="transmembrane region" description="Helical" evidence="7">
    <location>
        <begin position="258"/>
        <end position="280"/>
    </location>
</feature>
<feature type="transmembrane region" description="Helical" evidence="7">
    <location>
        <begin position="382"/>
        <end position="402"/>
    </location>
</feature>
<dbReference type="Proteomes" id="UP000037822">
    <property type="component" value="Unassembled WGS sequence"/>
</dbReference>
<feature type="transmembrane region" description="Helical" evidence="7">
    <location>
        <begin position="300"/>
        <end position="327"/>
    </location>
</feature>
<feature type="transmembrane region" description="Helical" evidence="7">
    <location>
        <begin position="581"/>
        <end position="599"/>
    </location>
</feature>
<feature type="transmembrane region" description="Helical" evidence="7">
    <location>
        <begin position="523"/>
        <end position="543"/>
    </location>
</feature>
<dbReference type="GO" id="GO:0005886">
    <property type="term" value="C:plasma membrane"/>
    <property type="evidence" value="ECO:0007669"/>
    <property type="project" value="UniProtKB-SubCell"/>
</dbReference>
<dbReference type="Pfam" id="PF00528">
    <property type="entry name" value="BPD_transp_1"/>
    <property type="match status" value="2"/>
</dbReference>